<feature type="domain" description="SMB" evidence="3">
    <location>
        <begin position="326"/>
        <end position="370"/>
    </location>
</feature>
<evidence type="ECO:0000313" key="4">
    <source>
        <dbReference type="EMBL" id="CAK0812783.1"/>
    </source>
</evidence>
<dbReference type="PROSITE" id="PS00524">
    <property type="entry name" value="SMB_1"/>
    <property type="match status" value="2"/>
</dbReference>
<feature type="domain" description="SMB" evidence="3">
    <location>
        <begin position="380"/>
        <end position="423"/>
    </location>
</feature>
<dbReference type="SUPFAM" id="SSF90188">
    <property type="entry name" value="Somatomedin B domain"/>
    <property type="match status" value="2"/>
</dbReference>
<keyword evidence="1" id="KW-1015">Disulfide bond</keyword>
<evidence type="ECO:0000313" key="5">
    <source>
        <dbReference type="Proteomes" id="UP001189429"/>
    </source>
</evidence>
<protein>
    <recommendedName>
        <fullName evidence="3">SMB domain-containing protein</fullName>
    </recommendedName>
</protein>
<dbReference type="Proteomes" id="UP001189429">
    <property type="component" value="Unassembled WGS sequence"/>
</dbReference>
<organism evidence="4 5">
    <name type="scientific">Prorocentrum cordatum</name>
    <dbReference type="NCBI Taxonomy" id="2364126"/>
    <lineage>
        <taxon>Eukaryota</taxon>
        <taxon>Sar</taxon>
        <taxon>Alveolata</taxon>
        <taxon>Dinophyceae</taxon>
        <taxon>Prorocentrales</taxon>
        <taxon>Prorocentraceae</taxon>
        <taxon>Prorocentrum</taxon>
    </lineage>
</organism>
<dbReference type="EMBL" id="CAUYUJ010005225">
    <property type="protein sequence ID" value="CAK0812783.1"/>
    <property type="molecule type" value="Genomic_DNA"/>
</dbReference>
<evidence type="ECO:0000259" key="3">
    <source>
        <dbReference type="PROSITE" id="PS50958"/>
    </source>
</evidence>
<dbReference type="InterPro" id="IPR001212">
    <property type="entry name" value="Somatomedin_B_dom"/>
</dbReference>
<name>A0ABN9R4S1_9DINO</name>
<dbReference type="PROSITE" id="PS50958">
    <property type="entry name" value="SMB_2"/>
    <property type="match status" value="2"/>
</dbReference>
<gene>
    <name evidence="4" type="ORF">PCOR1329_LOCUS16967</name>
</gene>
<evidence type="ECO:0000256" key="2">
    <source>
        <dbReference type="SAM" id="MobiDB-lite"/>
    </source>
</evidence>
<keyword evidence="5" id="KW-1185">Reference proteome</keyword>
<dbReference type="SMART" id="SM00201">
    <property type="entry name" value="SO"/>
    <property type="match status" value="2"/>
</dbReference>
<sequence>MVPGSYEEGMVLWQHKNKVSLFACNAGEIFSNESVELAPGLKTSKINSDLKCEYGGDSGTALNAWIFIEFWRKVLENKVYSEHDWTVKVDVDAVFFPDRLLTVLKDNSGAAWISNCKYGLHGPIEVVSSGALDKLAEDYEASFDGKAPKNCVEKQDFGLWGEDMFLGQCLDKVLEVGDSPVDPRVLCEDHCDCPAWYWCQNGTDRVSFHPFKTVGAYKNCMANAMGGEPLPEGASALDDDDEEFAAHSPSTQAEAPESEDDGEPADADAGEEAEAPASGGGGESLGADAGEESTAHTAPHPTESQADFYADEDGGGAGGGGRAGGGAGSCADYGCTEAFNSDFNCQCNKGCKAHNSCCPDFEDECGGSAASGAAGGKSASGDSCQSDCDVKFDPRRTCQCNALCESHGNCCDDYLESCAGGRA</sequence>
<dbReference type="Pfam" id="PF01033">
    <property type="entry name" value="Somatomedin_B"/>
    <property type="match status" value="2"/>
</dbReference>
<evidence type="ECO:0000256" key="1">
    <source>
        <dbReference type="ARBA" id="ARBA00023157"/>
    </source>
</evidence>
<reference evidence="4" key="1">
    <citation type="submission" date="2023-10" db="EMBL/GenBank/DDBJ databases">
        <authorList>
            <person name="Chen Y."/>
            <person name="Shah S."/>
            <person name="Dougan E. K."/>
            <person name="Thang M."/>
            <person name="Chan C."/>
        </authorList>
    </citation>
    <scope>NUCLEOTIDE SEQUENCE [LARGE SCALE GENOMIC DNA]</scope>
</reference>
<comment type="caution">
    <text evidence="4">The sequence shown here is derived from an EMBL/GenBank/DDBJ whole genome shotgun (WGS) entry which is preliminary data.</text>
</comment>
<dbReference type="InterPro" id="IPR036024">
    <property type="entry name" value="Somatomedin_B-like_dom_sf"/>
</dbReference>
<accession>A0ABN9R4S1</accession>
<dbReference type="Gene3D" id="4.10.410.20">
    <property type="match status" value="2"/>
</dbReference>
<feature type="region of interest" description="Disordered" evidence="2">
    <location>
        <begin position="243"/>
        <end position="322"/>
    </location>
</feature>
<proteinExistence type="predicted"/>
<feature type="compositionally biased region" description="Acidic residues" evidence="2">
    <location>
        <begin position="256"/>
        <end position="274"/>
    </location>
</feature>